<dbReference type="Proteomes" id="UP000825051">
    <property type="component" value="Chromosome"/>
</dbReference>
<dbReference type="Pfam" id="PF04305">
    <property type="entry name" value="DUF455"/>
    <property type="match status" value="1"/>
</dbReference>
<reference evidence="1" key="1">
    <citation type="submission" date="2021-08" db="EMBL/GenBank/DDBJ databases">
        <title>Genome of a novel bacterium of the phylum Verrucomicrobia, Oleiharenicola sp. KSB-15.</title>
        <authorList>
            <person name="Chung J.-H."/>
            <person name="Ahn J.-H."/>
            <person name="Yoon Y."/>
            <person name="Kim D.-Y."/>
            <person name="An S.-H."/>
            <person name="Park I."/>
            <person name="Yeon J."/>
        </authorList>
    </citation>
    <scope>NUCLEOTIDE SEQUENCE</scope>
    <source>
        <strain evidence="1">KSB-15</strain>
    </source>
</reference>
<sequence length="444" mass="50604">MSATASSPATSASTPSSSRMAAVNEMTRLLRLLFEVEREFLRTVTTLIYRVGEPELKYLICQHAWESAGHARFLRERGRELTGFGTSENVRDSIRRVFVEAVGSASSDALVLTAGFYGVLKPALLAAYRHYLKVTDHLADWPSKKLVEEFIGDEERHLAEIAPFITGIEARAWTLHLTQALDDLGGWLGQETRLPLPAGFVWQQEKTPYAHPLTCNRGKYPVCSSIFGFDPTEDPIVRPWLTDPKTDARVIRLMVYVWLMMEMDAIDYLATVFIETLSAPFDLHHDLARHLWDESRHSQFGFRQLPKLGVDLMTVEQSLELYNILIHMPPHERYAMMTMEFEAGSFPTKAAVMDRVRELNDFEADTLLAFDRNDEQNHVRYGHRWLPEMMALFGETRPVAEFVKATQEKFRELTKAHGNKTPHSLPKEKRLTGEKILRLAGVSA</sequence>
<gene>
    <name evidence="1" type="ORF">K0B96_15535</name>
</gene>
<dbReference type="InterPro" id="IPR007402">
    <property type="entry name" value="DUF455"/>
</dbReference>
<name>A0A8F9TVT6_9BACT</name>
<proteinExistence type="predicted"/>
<keyword evidence="2" id="KW-1185">Reference proteome</keyword>
<protein>
    <submittedName>
        <fullName evidence="1">Ferritin-like domain-containing protein</fullName>
    </submittedName>
</protein>
<organism evidence="1 2">
    <name type="scientific">Horticoccus luteus</name>
    <dbReference type="NCBI Taxonomy" id="2862869"/>
    <lineage>
        <taxon>Bacteria</taxon>
        <taxon>Pseudomonadati</taxon>
        <taxon>Verrucomicrobiota</taxon>
        <taxon>Opitutia</taxon>
        <taxon>Opitutales</taxon>
        <taxon>Opitutaceae</taxon>
        <taxon>Horticoccus</taxon>
    </lineage>
</organism>
<dbReference type="AlphaFoldDB" id="A0A8F9TVT6"/>
<dbReference type="InterPro" id="IPR009078">
    <property type="entry name" value="Ferritin-like_SF"/>
</dbReference>
<dbReference type="KEGG" id="ole:K0B96_15535"/>
<evidence type="ECO:0000313" key="2">
    <source>
        <dbReference type="Proteomes" id="UP000825051"/>
    </source>
</evidence>
<dbReference type="CDD" id="cd00657">
    <property type="entry name" value="Ferritin_like"/>
    <property type="match status" value="1"/>
</dbReference>
<dbReference type="EMBL" id="CP080507">
    <property type="protein sequence ID" value="QYM78694.1"/>
    <property type="molecule type" value="Genomic_DNA"/>
</dbReference>
<evidence type="ECO:0000313" key="1">
    <source>
        <dbReference type="EMBL" id="QYM78694.1"/>
    </source>
</evidence>
<dbReference type="SUPFAM" id="SSF47240">
    <property type="entry name" value="Ferritin-like"/>
    <property type="match status" value="1"/>
</dbReference>
<dbReference type="RefSeq" id="WP_220161798.1">
    <property type="nucleotide sequence ID" value="NZ_CP080507.1"/>
</dbReference>
<accession>A0A8F9TVT6</accession>